<dbReference type="AlphaFoldDB" id="A0A5B3GAS8"/>
<feature type="transmembrane region" description="Helical" evidence="1">
    <location>
        <begin position="163"/>
        <end position="181"/>
    </location>
</feature>
<feature type="transmembrane region" description="Helical" evidence="1">
    <location>
        <begin position="37"/>
        <end position="57"/>
    </location>
</feature>
<reference evidence="2 3" key="1">
    <citation type="journal article" date="2019" name="Nat. Med.">
        <title>A library of human gut bacterial isolates paired with longitudinal multiomics data enables mechanistic microbiome research.</title>
        <authorList>
            <person name="Poyet M."/>
            <person name="Groussin M."/>
            <person name="Gibbons S.M."/>
            <person name="Avila-Pacheco J."/>
            <person name="Jiang X."/>
            <person name="Kearney S.M."/>
            <person name="Perrotta A.R."/>
            <person name="Berdy B."/>
            <person name="Zhao S."/>
            <person name="Lieberman T.D."/>
            <person name="Swanson P.K."/>
            <person name="Smith M."/>
            <person name="Roesemann S."/>
            <person name="Alexander J.E."/>
            <person name="Rich S.A."/>
            <person name="Livny J."/>
            <person name="Vlamakis H."/>
            <person name="Clish C."/>
            <person name="Bullock K."/>
            <person name="Deik A."/>
            <person name="Scott J."/>
            <person name="Pierce K.A."/>
            <person name="Xavier R.J."/>
            <person name="Alm E.J."/>
        </authorList>
    </citation>
    <scope>NUCLEOTIDE SEQUENCE [LARGE SCALE GENOMIC DNA]</scope>
    <source>
        <strain evidence="2 3">BIOML-A2</strain>
    </source>
</reference>
<keyword evidence="1" id="KW-0812">Transmembrane</keyword>
<accession>A0A5B3GAS8</accession>
<keyword evidence="1" id="KW-0472">Membrane</keyword>
<comment type="caution">
    <text evidence="2">The sequence shown here is derived from an EMBL/GenBank/DDBJ whole genome shotgun (WGS) entry which is preliminary data.</text>
</comment>
<evidence type="ECO:0000313" key="2">
    <source>
        <dbReference type="EMBL" id="KAA2370715.1"/>
    </source>
</evidence>
<feature type="transmembrane region" description="Helical" evidence="1">
    <location>
        <begin position="110"/>
        <end position="126"/>
    </location>
</feature>
<sequence>MMVGNNNRGEKFILFLINPFISAITSIKDIRDGVSHWFLYLWFLVFGVAFCAVSEAADSFRYVEDFLVEYSYTWSQYVLEINEYFAFESNIKDIYTLTVNFLVGRFSDNYHWTYLIYAAVFGFFYIKSLKIFLRHNKVSNNIVFYVLLFMFCYSNPIYNINGVRFWTAAWIGVYVALNFFVEKDYKKIVLLLLMPLIHGASVVWVVIMAIALLLS</sequence>
<dbReference type="Proteomes" id="UP000323567">
    <property type="component" value="Unassembled WGS sequence"/>
</dbReference>
<feature type="transmembrane region" description="Helical" evidence="1">
    <location>
        <begin position="188"/>
        <end position="214"/>
    </location>
</feature>
<evidence type="ECO:0008006" key="4">
    <source>
        <dbReference type="Google" id="ProtNLM"/>
    </source>
</evidence>
<keyword evidence="1" id="KW-1133">Transmembrane helix</keyword>
<feature type="transmembrane region" description="Helical" evidence="1">
    <location>
        <begin position="138"/>
        <end position="157"/>
    </location>
</feature>
<name>A0A5B3GAS8_9BACT</name>
<evidence type="ECO:0000313" key="3">
    <source>
        <dbReference type="Proteomes" id="UP000323567"/>
    </source>
</evidence>
<organism evidence="2 3">
    <name type="scientific">Alistipes shahii</name>
    <dbReference type="NCBI Taxonomy" id="328814"/>
    <lineage>
        <taxon>Bacteria</taxon>
        <taxon>Pseudomonadati</taxon>
        <taxon>Bacteroidota</taxon>
        <taxon>Bacteroidia</taxon>
        <taxon>Bacteroidales</taxon>
        <taxon>Rikenellaceae</taxon>
        <taxon>Alistipes</taxon>
    </lineage>
</organism>
<evidence type="ECO:0000256" key="1">
    <source>
        <dbReference type="SAM" id="Phobius"/>
    </source>
</evidence>
<dbReference type="EMBL" id="VVXK01000006">
    <property type="protein sequence ID" value="KAA2370715.1"/>
    <property type="molecule type" value="Genomic_DNA"/>
</dbReference>
<protein>
    <recommendedName>
        <fullName evidence="4">EpsG family protein</fullName>
    </recommendedName>
</protein>
<gene>
    <name evidence="2" type="ORF">F2Y13_05660</name>
</gene>
<proteinExistence type="predicted"/>
<dbReference type="RefSeq" id="WP_149887175.1">
    <property type="nucleotide sequence ID" value="NZ_VVXK01000006.1"/>
</dbReference>